<evidence type="ECO:0000313" key="2">
    <source>
        <dbReference type="EMBL" id="EGR32097.1"/>
    </source>
</evidence>
<sequence>MKKKNLDNSQDEDEKEHIQKKPKYLNHIDALKFDDDEKRRKLVAKQMVQEIFKKNYGEDSNKILEKNFKEIFRIKNEFPNEDIQI</sequence>
<organism evidence="2 3">
    <name type="scientific">Ichthyophthirius multifiliis</name>
    <name type="common">White spot disease agent</name>
    <name type="synonym">Ich</name>
    <dbReference type="NCBI Taxonomy" id="5932"/>
    <lineage>
        <taxon>Eukaryota</taxon>
        <taxon>Sar</taxon>
        <taxon>Alveolata</taxon>
        <taxon>Ciliophora</taxon>
        <taxon>Intramacronucleata</taxon>
        <taxon>Oligohymenophorea</taxon>
        <taxon>Hymenostomatida</taxon>
        <taxon>Ophryoglenina</taxon>
        <taxon>Ichthyophthirius</taxon>
    </lineage>
</organism>
<dbReference type="InParanoid" id="G0QRQ8"/>
<dbReference type="RefSeq" id="XP_004035583.1">
    <property type="nucleotide sequence ID" value="XM_004035535.1"/>
</dbReference>
<proteinExistence type="predicted"/>
<protein>
    <submittedName>
        <fullName evidence="2">Uncharacterized protein</fullName>
    </submittedName>
</protein>
<name>G0QRQ8_ICHMU</name>
<feature type="region of interest" description="Disordered" evidence="1">
    <location>
        <begin position="1"/>
        <end position="22"/>
    </location>
</feature>
<accession>G0QRQ8</accession>
<keyword evidence="3" id="KW-1185">Reference proteome</keyword>
<gene>
    <name evidence="2" type="ORF">IMG5_097110</name>
</gene>
<evidence type="ECO:0000256" key="1">
    <source>
        <dbReference type="SAM" id="MobiDB-lite"/>
    </source>
</evidence>
<dbReference type="Proteomes" id="UP000008983">
    <property type="component" value="Unassembled WGS sequence"/>
</dbReference>
<dbReference type="AlphaFoldDB" id="G0QRQ8"/>
<dbReference type="GeneID" id="14908235"/>
<reference evidence="2 3" key="1">
    <citation type="submission" date="2011-07" db="EMBL/GenBank/DDBJ databases">
        <authorList>
            <person name="Coyne R."/>
            <person name="Brami D."/>
            <person name="Johnson J."/>
            <person name="Hostetler J."/>
            <person name="Hannick L."/>
            <person name="Clark T."/>
            <person name="Cassidy-Hanley D."/>
            <person name="Inman J."/>
        </authorList>
    </citation>
    <scope>NUCLEOTIDE SEQUENCE [LARGE SCALE GENOMIC DNA]</scope>
    <source>
        <strain evidence="2 3">G5</strain>
    </source>
</reference>
<dbReference type="EMBL" id="GL983798">
    <property type="protein sequence ID" value="EGR32097.1"/>
    <property type="molecule type" value="Genomic_DNA"/>
</dbReference>
<evidence type="ECO:0000313" key="3">
    <source>
        <dbReference type="Proteomes" id="UP000008983"/>
    </source>
</evidence>
<dbReference type="eggNOG" id="ENOG502R2XM">
    <property type="taxonomic scope" value="Eukaryota"/>
</dbReference>